<reference evidence="2" key="2">
    <citation type="submission" date="2008-12" db="EMBL/GenBank/DDBJ databases">
        <title>Improved gene annotation of the rice (Oryza sativa) genomes.</title>
        <authorList>
            <person name="Wang J."/>
            <person name="Li R."/>
            <person name="Fan W."/>
            <person name="Huang Q."/>
            <person name="Zhang J."/>
            <person name="Zhou Y."/>
            <person name="Hu Y."/>
            <person name="Zi S."/>
            <person name="Li J."/>
            <person name="Ni P."/>
            <person name="Zheng H."/>
            <person name="Zhang Y."/>
            <person name="Zhao M."/>
            <person name="Hao Q."/>
            <person name="McDermott J."/>
            <person name="Samudrala R."/>
            <person name="Kristiansen K."/>
            <person name="Wong G.K.-S."/>
        </authorList>
    </citation>
    <scope>NUCLEOTIDE SEQUENCE</scope>
</reference>
<feature type="transmembrane region" description="Helical" evidence="1">
    <location>
        <begin position="120"/>
        <end position="140"/>
    </location>
</feature>
<organism evidence="2">
    <name type="scientific">Oryza sativa subsp. japonica</name>
    <name type="common">Rice</name>
    <dbReference type="NCBI Taxonomy" id="39947"/>
    <lineage>
        <taxon>Eukaryota</taxon>
        <taxon>Viridiplantae</taxon>
        <taxon>Streptophyta</taxon>
        <taxon>Embryophyta</taxon>
        <taxon>Tracheophyta</taxon>
        <taxon>Spermatophyta</taxon>
        <taxon>Magnoliopsida</taxon>
        <taxon>Liliopsida</taxon>
        <taxon>Poales</taxon>
        <taxon>Poaceae</taxon>
        <taxon>BOP clade</taxon>
        <taxon>Oryzoideae</taxon>
        <taxon>Oryzeae</taxon>
        <taxon>Oryzinae</taxon>
        <taxon>Oryza</taxon>
        <taxon>Oryza sativa</taxon>
    </lineage>
</organism>
<feature type="transmembrane region" description="Helical" evidence="1">
    <location>
        <begin position="180"/>
        <end position="200"/>
    </location>
</feature>
<dbReference type="EMBL" id="CM000144">
    <property type="protein sequence ID" value="EAZ40524.1"/>
    <property type="molecule type" value="Genomic_DNA"/>
</dbReference>
<sequence length="273" mass="29501">MARGGGGGGGVVRLPPMNALEILRETVRVLRADPHAFTSVLFFLLCPASGCLLLSAAALEGAAVLPLARRLLAAAAASGLPLTHFVRQLAAPPRRHPRRVRRVVPGDVHAPPRRPRRRRFMLYPPDIVVCAGLLTVLAFSVAYAHTIIVCNLGGVIAVLEDIAGVSALRRSVQLMRGQTHVGLLIFLGSTIGLAFVEGLFEHRVKTLSYGDGSSRLWEGPLLVLMYSFVMLIDSMMSVVFYFTCRSSSMEILDDEGGSIEELEMMVGSNSVIR</sequence>
<evidence type="ECO:0000313" key="2">
    <source>
        <dbReference type="EMBL" id="EAZ40524.1"/>
    </source>
</evidence>
<keyword evidence="1" id="KW-1133">Transmembrane helix</keyword>
<protein>
    <submittedName>
        <fullName evidence="2">Uncharacterized protein</fullName>
    </submittedName>
</protein>
<name>A3BLT5_ORYSJ</name>
<feature type="transmembrane region" description="Helical" evidence="1">
    <location>
        <begin position="220"/>
        <end position="242"/>
    </location>
</feature>
<gene>
    <name evidence="2" type="ORF">OsJ_24980</name>
</gene>
<dbReference type="PANTHER" id="PTHR33133:SF1">
    <property type="entry name" value="EXPRESSED PROTEIN-RELATED"/>
    <property type="match status" value="1"/>
</dbReference>
<accession>A3BLT5</accession>
<evidence type="ECO:0000256" key="1">
    <source>
        <dbReference type="SAM" id="Phobius"/>
    </source>
</evidence>
<feature type="transmembrane region" description="Helical" evidence="1">
    <location>
        <begin position="36"/>
        <end position="59"/>
    </location>
</feature>
<dbReference type="PANTHER" id="PTHR33133">
    <property type="entry name" value="OS08G0107100 PROTEIN-RELATED"/>
    <property type="match status" value="1"/>
</dbReference>
<dbReference type="AlphaFoldDB" id="A3BLT5"/>
<keyword evidence="1" id="KW-0472">Membrane</keyword>
<keyword evidence="1" id="KW-0812">Transmembrane</keyword>
<feature type="transmembrane region" description="Helical" evidence="1">
    <location>
        <begin position="146"/>
        <end position="168"/>
    </location>
</feature>
<dbReference type="Proteomes" id="UP000007752">
    <property type="component" value="Chromosome 7"/>
</dbReference>
<reference evidence="2" key="1">
    <citation type="journal article" date="2005" name="PLoS Biol.">
        <title>The genomes of Oryza sativa: a history of duplications.</title>
        <authorList>
            <person name="Yu J."/>
            <person name="Wang J."/>
            <person name="Lin W."/>
            <person name="Li S."/>
            <person name="Li H."/>
            <person name="Zhou J."/>
            <person name="Ni P."/>
            <person name="Dong W."/>
            <person name="Hu S."/>
            <person name="Zeng C."/>
            <person name="Zhang J."/>
            <person name="Zhang Y."/>
            <person name="Li R."/>
            <person name="Xu Z."/>
            <person name="Li S."/>
            <person name="Li X."/>
            <person name="Zheng H."/>
            <person name="Cong L."/>
            <person name="Lin L."/>
            <person name="Yin J."/>
            <person name="Geng J."/>
            <person name="Li G."/>
            <person name="Shi J."/>
            <person name="Liu J."/>
            <person name="Lv H."/>
            <person name="Li J."/>
            <person name="Wang J."/>
            <person name="Deng Y."/>
            <person name="Ran L."/>
            <person name="Shi X."/>
            <person name="Wang X."/>
            <person name="Wu Q."/>
            <person name="Li C."/>
            <person name="Ren X."/>
            <person name="Wang J."/>
            <person name="Wang X."/>
            <person name="Li D."/>
            <person name="Liu D."/>
            <person name="Zhang X."/>
            <person name="Ji Z."/>
            <person name="Zhao W."/>
            <person name="Sun Y."/>
            <person name="Zhang Z."/>
            <person name="Bao J."/>
            <person name="Han Y."/>
            <person name="Dong L."/>
            <person name="Ji J."/>
            <person name="Chen P."/>
            <person name="Wu S."/>
            <person name="Liu J."/>
            <person name="Xiao Y."/>
            <person name="Bu D."/>
            <person name="Tan J."/>
            <person name="Yang L."/>
            <person name="Ye C."/>
            <person name="Zhang J."/>
            <person name="Xu J."/>
            <person name="Zhou Y."/>
            <person name="Yu Y."/>
            <person name="Zhang B."/>
            <person name="Zhuang S."/>
            <person name="Wei H."/>
            <person name="Liu B."/>
            <person name="Lei M."/>
            <person name="Yu H."/>
            <person name="Li Y."/>
            <person name="Xu H."/>
            <person name="Wei S."/>
            <person name="He X."/>
            <person name="Fang L."/>
            <person name="Zhang Z."/>
            <person name="Zhang Y."/>
            <person name="Huang X."/>
            <person name="Su Z."/>
            <person name="Tong W."/>
            <person name="Li J."/>
            <person name="Tong Z."/>
            <person name="Li S."/>
            <person name="Ye J."/>
            <person name="Wang L."/>
            <person name="Fang L."/>
            <person name="Lei T."/>
            <person name="Chen C."/>
            <person name="Chen H."/>
            <person name="Xu Z."/>
            <person name="Li H."/>
            <person name="Huang H."/>
            <person name="Zhang F."/>
            <person name="Xu H."/>
            <person name="Li N."/>
            <person name="Zhao C."/>
            <person name="Li S."/>
            <person name="Dong L."/>
            <person name="Huang Y."/>
            <person name="Li L."/>
            <person name="Xi Y."/>
            <person name="Qi Q."/>
            <person name="Li W."/>
            <person name="Zhang B."/>
            <person name="Hu W."/>
            <person name="Zhang Y."/>
            <person name="Tian X."/>
            <person name="Jiao Y."/>
            <person name="Liang X."/>
            <person name="Jin J."/>
            <person name="Gao L."/>
            <person name="Zheng W."/>
            <person name="Hao B."/>
            <person name="Liu S."/>
            <person name="Wang W."/>
            <person name="Yuan L."/>
            <person name="Cao M."/>
            <person name="McDermott J."/>
            <person name="Samudrala R."/>
            <person name="Wang J."/>
            <person name="Wong G.K."/>
            <person name="Yang H."/>
        </authorList>
    </citation>
    <scope>NUCLEOTIDE SEQUENCE [LARGE SCALE GENOMIC DNA]</scope>
</reference>
<proteinExistence type="predicted"/>